<name>A0A0F7ZMX7_9HYPO</name>
<dbReference type="EMBL" id="KQ030542">
    <property type="protein sequence ID" value="KJZ72770.1"/>
    <property type="molecule type" value="Genomic_DNA"/>
</dbReference>
<dbReference type="Proteomes" id="UP000054481">
    <property type="component" value="Unassembled WGS sequence"/>
</dbReference>
<feature type="signal peptide" evidence="2">
    <location>
        <begin position="1"/>
        <end position="20"/>
    </location>
</feature>
<evidence type="ECO:0000313" key="3">
    <source>
        <dbReference type="EMBL" id="KJZ72770.1"/>
    </source>
</evidence>
<dbReference type="AlphaFoldDB" id="A0A0F7ZMX7"/>
<evidence type="ECO:0000313" key="4">
    <source>
        <dbReference type="Proteomes" id="UP000054481"/>
    </source>
</evidence>
<sequence length="90" mass="9441">MKSFLSTIFATALLASSAMAAPQLPPPGTNALSPHPNTEMLNRPSAPGGPTSLSPCSGCDSRQHCCITKEDLRLYGQNNASPKCTYDECA</sequence>
<reference evidence="3 4" key="1">
    <citation type="journal article" date="2014" name="Genome Biol. Evol.">
        <title>Comparative genomics and transcriptomics analyses reveal divergent lifestyle features of nematode endoparasitic fungus Hirsutella minnesotensis.</title>
        <authorList>
            <person name="Lai Y."/>
            <person name="Liu K."/>
            <person name="Zhang X."/>
            <person name="Zhang X."/>
            <person name="Li K."/>
            <person name="Wang N."/>
            <person name="Shu C."/>
            <person name="Wu Y."/>
            <person name="Wang C."/>
            <person name="Bushley K.E."/>
            <person name="Xiang M."/>
            <person name="Liu X."/>
        </authorList>
    </citation>
    <scope>NUCLEOTIDE SEQUENCE [LARGE SCALE GENOMIC DNA]</scope>
    <source>
        <strain evidence="3 4">3608</strain>
    </source>
</reference>
<protein>
    <submittedName>
        <fullName evidence="3">Uncharacterized protein</fullName>
    </submittedName>
</protein>
<feature type="region of interest" description="Disordered" evidence="1">
    <location>
        <begin position="20"/>
        <end position="53"/>
    </location>
</feature>
<feature type="chain" id="PRO_5002525925" evidence="2">
    <location>
        <begin position="21"/>
        <end position="90"/>
    </location>
</feature>
<feature type="compositionally biased region" description="Polar residues" evidence="1">
    <location>
        <begin position="30"/>
        <end position="40"/>
    </location>
</feature>
<evidence type="ECO:0000256" key="1">
    <source>
        <dbReference type="SAM" id="MobiDB-lite"/>
    </source>
</evidence>
<keyword evidence="4" id="KW-1185">Reference proteome</keyword>
<gene>
    <name evidence="3" type="ORF">HIM_07845</name>
</gene>
<evidence type="ECO:0000256" key="2">
    <source>
        <dbReference type="SAM" id="SignalP"/>
    </source>
</evidence>
<accession>A0A0F7ZMX7</accession>
<organism evidence="3 4">
    <name type="scientific">Hirsutella minnesotensis 3608</name>
    <dbReference type="NCBI Taxonomy" id="1043627"/>
    <lineage>
        <taxon>Eukaryota</taxon>
        <taxon>Fungi</taxon>
        <taxon>Dikarya</taxon>
        <taxon>Ascomycota</taxon>
        <taxon>Pezizomycotina</taxon>
        <taxon>Sordariomycetes</taxon>
        <taxon>Hypocreomycetidae</taxon>
        <taxon>Hypocreales</taxon>
        <taxon>Ophiocordycipitaceae</taxon>
        <taxon>Hirsutella</taxon>
    </lineage>
</organism>
<proteinExistence type="predicted"/>
<keyword evidence="2" id="KW-0732">Signal</keyword>